<organism evidence="3 4">
    <name type="scientific">Streptomyces rameus</name>
    <dbReference type="NCBI Taxonomy" id="68261"/>
    <lineage>
        <taxon>Bacteria</taxon>
        <taxon>Bacillati</taxon>
        <taxon>Actinomycetota</taxon>
        <taxon>Actinomycetes</taxon>
        <taxon>Kitasatosporales</taxon>
        <taxon>Streptomycetaceae</taxon>
        <taxon>Streptomyces</taxon>
    </lineage>
</organism>
<name>A0ABP6NQH4_9ACTN</name>
<dbReference type="InterPro" id="IPR001460">
    <property type="entry name" value="PCN-bd_Tpept"/>
</dbReference>
<evidence type="ECO:0000313" key="3">
    <source>
        <dbReference type="EMBL" id="GAA3154047.1"/>
    </source>
</evidence>
<dbReference type="Proteomes" id="UP001500893">
    <property type="component" value="Unassembled WGS sequence"/>
</dbReference>
<reference evidence="4" key="1">
    <citation type="journal article" date="2019" name="Int. J. Syst. Evol. Microbiol.">
        <title>The Global Catalogue of Microorganisms (GCM) 10K type strain sequencing project: providing services to taxonomists for standard genome sequencing and annotation.</title>
        <authorList>
            <consortium name="The Broad Institute Genomics Platform"/>
            <consortium name="The Broad Institute Genome Sequencing Center for Infectious Disease"/>
            <person name="Wu L."/>
            <person name="Ma J."/>
        </authorList>
    </citation>
    <scope>NUCLEOTIDE SEQUENCE [LARGE SCALE GENOMIC DNA]</scope>
    <source>
        <strain evidence="4">JCM 11574</strain>
    </source>
</reference>
<dbReference type="InterPro" id="IPR050515">
    <property type="entry name" value="Beta-lactam/transpept"/>
</dbReference>
<evidence type="ECO:0000259" key="2">
    <source>
        <dbReference type="Pfam" id="PF21922"/>
    </source>
</evidence>
<gene>
    <name evidence="3" type="ORF">GCM10010521_47330</name>
</gene>
<dbReference type="Pfam" id="PF00905">
    <property type="entry name" value="Transpeptidase"/>
    <property type="match status" value="1"/>
</dbReference>
<accession>A0ABP6NQH4</accession>
<evidence type="ECO:0000313" key="4">
    <source>
        <dbReference type="Proteomes" id="UP001500893"/>
    </source>
</evidence>
<dbReference type="SUPFAM" id="SSF56601">
    <property type="entry name" value="beta-lactamase/transpeptidase-like"/>
    <property type="match status" value="1"/>
</dbReference>
<protein>
    <submittedName>
        <fullName evidence="3">Penicillin-binding transpeptidase domain-containing protein</fullName>
    </submittedName>
</protein>
<dbReference type="InterPro" id="IPR012338">
    <property type="entry name" value="Beta-lactam/transpept-like"/>
</dbReference>
<dbReference type="RefSeq" id="WP_345055430.1">
    <property type="nucleotide sequence ID" value="NZ_BAAAVM010000075.1"/>
</dbReference>
<sequence>MNKPLRRIAVFCGLLVLTLLLRDNWLQYVKTDALKDDPKNRRVTIARYANPRGDIIVGGNPITGSAESSKTGLNDLKYKRTYKNGSMWAPVTGYASQAFGATQLESIEDGILTGDDDRLFFRKTLDMVTGKEQQGGNVVTTLNAAAQKAAFDGLKKQGGKGAVVALDPSTGKILALASYPSYDPSSFAGNSDTDAAAWKKLQKKYNPNDPMLNRALRETYPPGSTFKVVTAAAALENGKYTSADQKTDSPLPWTMPGTTTELKNEGSIPCKDATMRVALQYSCNTVFGKIGADLGNDKMLAEAKKFGFDAEQFTPVRATASVFSDGMNQSQTALSSIGQYNTAATPLQMAMVASAVANDGKLMKPYMVDTLQSSNLDPVAKTQPEELSRPLSPQNAQVLQEMMQTVVEKGTGTNAKIDGVKVGGKTGTAQHGVANSENPYAWFISYAKLPDGSSPVAVAVVIEDDAANRDDISGGGLAAPIAKNVMEAVIDSKK</sequence>
<dbReference type="InterPro" id="IPR054120">
    <property type="entry name" value="PBPA_dimer"/>
</dbReference>
<dbReference type="Gene3D" id="3.40.710.10">
    <property type="entry name" value="DD-peptidase/beta-lactamase superfamily"/>
    <property type="match status" value="1"/>
</dbReference>
<dbReference type="EMBL" id="BAAAVM010000075">
    <property type="protein sequence ID" value="GAA3154047.1"/>
    <property type="molecule type" value="Genomic_DNA"/>
</dbReference>
<dbReference type="Pfam" id="PF21922">
    <property type="entry name" value="PBP_dimer_2"/>
    <property type="match status" value="1"/>
</dbReference>
<evidence type="ECO:0000259" key="1">
    <source>
        <dbReference type="Pfam" id="PF00905"/>
    </source>
</evidence>
<feature type="domain" description="Penicillin binding protein A dimerisation" evidence="2">
    <location>
        <begin position="52"/>
        <end position="138"/>
    </location>
</feature>
<keyword evidence="4" id="KW-1185">Reference proteome</keyword>
<proteinExistence type="predicted"/>
<comment type="caution">
    <text evidence="3">The sequence shown here is derived from an EMBL/GenBank/DDBJ whole genome shotgun (WGS) entry which is preliminary data.</text>
</comment>
<feature type="domain" description="Penicillin-binding protein transpeptidase" evidence="1">
    <location>
        <begin position="161"/>
        <end position="487"/>
    </location>
</feature>
<dbReference type="PANTHER" id="PTHR30627:SF24">
    <property type="entry name" value="PENICILLIN-BINDING PROTEIN 4B"/>
    <property type="match status" value="1"/>
</dbReference>
<dbReference type="PANTHER" id="PTHR30627">
    <property type="entry name" value="PEPTIDOGLYCAN D,D-TRANSPEPTIDASE"/>
    <property type="match status" value="1"/>
</dbReference>
<dbReference type="Gene3D" id="3.90.1310.10">
    <property type="entry name" value="Penicillin-binding protein 2a (Domain 2)"/>
    <property type="match status" value="1"/>
</dbReference>